<protein>
    <submittedName>
        <fullName evidence="2">Uncharacterized protein</fullName>
    </submittedName>
</protein>
<evidence type="ECO:0000313" key="3">
    <source>
        <dbReference type="Proteomes" id="UP000735302"/>
    </source>
</evidence>
<sequence length="161" mass="18441">MDVEKTFHKVWTEGPANISRKFLNRIKGYPNNKQAQVRANGIKNEVENMAFGESQERRKPSSYGSEQGTCQCGQGAQSAEHILQTCPNLAILRHSFWPEPNTLTEKPYGTTKDLTQATEFAKVTRLQMSQKSEEDEEEKENFQDVSKLFESFVKFKFEINA</sequence>
<dbReference type="Proteomes" id="UP000735302">
    <property type="component" value="Unassembled WGS sequence"/>
</dbReference>
<gene>
    <name evidence="2" type="ORF">PoB_004177000</name>
</gene>
<keyword evidence="3" id="KW-1185">Reference proteome</keyword>
<accession>A0AAV4B3R2</accession>
<dbReference type="EMBL" id="BLXT01004605">
    <property type="protein sequence ID" value="GFO15265.1"/>
    <property type="molecule type" value="Genomic_DNA"/>
</dbReference>
<feature type="region of interest" description="Disordered" evidence="1">
    <location>
        <begin position="51"/>
        <end position="71"/>
    </location>
</feature>
<name>A0AAV4B3R2_9GAST</name>
<evidence type="ECO:0000313" key="2">
    <source>
        <dbReference type="EMBL" id="GFO15265.1"/>
    </source>
</evidence>
<dbReference type="AlphaFoldDB" id="A0AAV4B3R2"/>
<organism evidence="2 3">
    <name type="scientific">Plakobranchus ocellatus</name>
    <dbReference type="NCBI Taxonomy" id="259542"/>
    <lineage>
        <taxon>Eukaryota</taxon>
        <taxon>Metazoa</taxon>
        <taxon>Spiralia</taxon>
        <taxon>Lophotrochozoa</taxon>
        <taxon>Mollusca</taxon>
        <taxon>Gastropoda</taxon>
        <taxon>Heterobranchia</taxon>
        <taxon>Euthyneura</taxon>
        <taxon>Panpulmonata</taxon>
        <taxon>Sacoglossa</taxon>
        <taxon>Placobranchoidea</taxon>
        <taxon>Plakobranchidae</taxon>
        <taxon>Plakobranchus</taxon>
    </lineage>
</organism>
<comment type="caution">
    <text evidence="2">The sequence shown here is derived from an EMBL/GenBank/DDBJ whole genome shotgun (WGS) entry which is preliminary data.</text>
</comment>
<reference evidence="2 3" key="1">
    <citation type="journal article" date="2021" name="Elife">
        <title>Chloroplast acquisition without the gene transfer in kleptoplastic sea slugs, Plakobranchus ocellatus.</title>
        <authorList>
            <person name="Maeda T."/>
            <person name="Takahashi S."/>
            <person name="Yoshida T."/>
            <person name="Shimamura S."/>
            <person name="Takaki Y."/>
            <person name="Nagai Y."/>
            <person name="Toyoda A."/>
            <person name="Suzuki Y."/>
            <person name="Arimoto A."/>
            <person name="Ishii H."/>
            <person name="Satoh N."/>
            <person name="Nishiyama T."/>
            <person name="Hasebe M."/>
            <person name="Maruyama T."/>
            <person name="Minagawa J."/>
            <person name="Obokata J."/>
            <person name="Shigenobu S."/>
        </authorList>
    </citation>
    <scope>NUCLEOTIDE SEQUENCE [LARGE SCALE GENOMIC DNA]</scope>
</reference>
<feature type="compositionally biased region" description="Polar residues" evidence="1">
    <location>
        <begin position="62"/>
        <end position="71"/>
    </location>
</feature>
<proteinExistence type="predicted"/>
<evidence type="ECO:0000256" key="1">
    <source>
        <dbReference type="SAM" id="MobiDB-lite"/>
    </source>
</evidence>